<evidence type="ECO:0000259" key="5">
    <source>
        <dbReference type="PROSITE" id="PS50157"/>
    </source>
</evidence>
<evidence type="ECO:0008006" key="8">
    <source>
        <dbReference type="Google" id="ProtNLM"/>
    </source>
</evidence>
<feature type="domain" description="J" evidence="4">
    <location>
        <begin position="262"/>
        <end position="324"/>
    </location>
</feature>
<keyword evidence="2" id="KW-0862">Zinc</keyword>
<dbReference type="PRINTS" id="PR00625">
    <property type="entry name" value="JDOMAIN"/>
</dbReference>
<dbReference type="GO" id="GO:0005783">
    <property type="term" value="C:endoplasmic reticulum"/>
    <property type="evidence" value="ECO:0007669"/>
    <property type="project" value="TreeGrafter"/>
</dbReference>
<dbReference type="SUPFAM" id="SSF46565">
    <property type="entry name" value="Chaperone J-domain"/>
    <property type="match status" value="1"/>
</dbReference>
<feature type="domain" description="C2H2-type" evidence="5">
    <location>
        <begin position="308"/>
        <end position="340"/>
    </location>
</feature>
<dbReference type="GO" id="GO:0051787">
    <property type="term" value="F:misfolded protein binding"/>
    <property type="evidence" value="ECO:0007669"/>
    <property type="project" value="TreeGrafter"/>
</dbReference>
<dbReference type="EMBL" id="JBGBPQ010000028">
    <property type="protein sequence ID" value="KAL1496578.1"/>
    <property type="molecule type" value="Genomic_DNA"/>
</dbReference>
<dbReference type="PANTHER" id="PTHR44360:SF1">
    <property type="entry name" value="DNAJ HOMOLOG SUBFAMILY B MEMBER 9"/>
    <property type="match status" value="1"/>
</dbReference>
<dbReference type="InterPro" id="IPR001623">
    <property type="entry name" value="DnaJ_domain"/>
</dbReference>
<keyword evidence="2" id="KW-0479">Metal-binding</keyword>
<keyword evidence="2" id="KW-0863">Zinc-finger</keyword>
<gene>
    <name evidence="6" type="ORF">AB1Y20_014183</name>
</gene>
<dbReference type="PROSITE" id="PS50076">
    <property type="entry name" value="DNAJ_2"/>
    <property type="match status" value="1"/>
</dbReference>
<dbReference type="GO" id="GO:0008270">
    <property type="term" value="F:zinc ion binding"/>
    <property type="evidence" value="ECO:0007669"/>
    <property type="project" value="UniProtKB-KW"/>
</dbReference>
<dbReference type="CDD" id="cd06257">
    <property type="entry name" value="DnaJ"/>
    <property type="match status" value="1"/>
</dbReference>
<accession>A0AB34IGZ4</accession>
<organism evidence="6 7">
    <name type="scientific">Prymnesium parvum</name>
    <name type="common">Toxic golden alga</name>
    <dbReference type="NCBI Taxonomy" id="97485"/>
    <lineage>
        <taxon>Eukaryota</taxon>
        <taxon>Haptista</taxon>
        <taxon>Haptophyta</taxon>
        <taxon>Prymnesiophyceae</taxon>
        <taxon>Prymnesiales</taxon>
        <taxon>Prymnesiaceae</taxon>
        <taxon>Prymnesium</taxon>
    </lineage>
</organism>
<proteinExistence type="predicted"/>
<evidence type="ECO:0000313" key="7">
    <source>
        <dbReference type="Proteomes" id="UP001515480"/>
    </source>
</evidence>
<dbReference type="PROSITE" id="PS00636">
    <property type="entry name" value="DNAJ_1"/>
    <property type="match status" value="1"/>
</dbReference>
<dbReference type="GO" id="GO:0051087">
    <property type="term" value="F:protein-folding chaperone binding"/>
    <property type="evidence" value="ECO:0007669"/>
    <property type="project" value="TreeGrafter"/>
</dbReference>
<reference evidence="6 7" key="1">
    <citation type="journal article" date="2024" name="Science">
        <title>Giant polyketide synthase enzymes in the biosynthesis of giant marine polyether toxins.</title>
        <authorList>
            <person name="Fallon T.R."/>
            <person name="Shende V.V."/>
            <person name="Wierzbicki I.H."/>
            <person name="Pendleton A.L."/>
            <person name="Watervoot N.F."/>
            <person name="Auber R.P."/>
            <person name="Gonzalez D.J."/>
            <person name="Wisecaver J.H."/>
            <person name="Moore B.S."/>
        </authorList>
    </citation>
    <scope>NUCLEOTIDE SEQUENCE [LARGE SCALE GENOMIC DNA]</scope>
    <source>
        <strain evidence="6 7">12B1</strain>
    </source>
</reference>
<dbReference type="PANTHER" id="PTHR44360">
    <property type="entry name" value="DNAJ HOMOLOG SUBFAMILY B MEMBER 9"/>
    <property type="match status" value="1"/>
</dbReference>
<comment type="caution">
    <text evidence="6">The sequence shown here is derived from an EMBL/GenBank/DDBJ whole genome shotgun (WGS) entry which is preliminary data.</text>
</comment>
<evidence type="ECO:0000259" key="4">
    <source>
        <dbReference type="PROSITE" id="PS50076"/>
    </source>
</evidence>
<dbReference type="InterPro" id="IPR011990">
    <property type="entry name" value="TPR-like_helical_dom_sf"/>
</dbReference>
<dbReference type="AlphaFoldDB" id="A0AB34IGZ4"/>
<feature type="compositionally biased region" description="Basic and acidic residues" evidence="3">
    <location>
        <begin position="366"/>
        <end position="387"/>
    </location>
</feature>
<keyword evidence="1" id="KW-0143">Chaperone</keyword>
<dbReference type="PROSITE" id="PS50157">
    <property type="entry name" value="ZINC_FINGER_C2H2_2"/>
    <property type="match status" value="1"/>
</dbReference>
<protein>
    <recommendedName>
        <fullName evidence="8">J domain-containing protein</fullName>
    </recommendedName>
</protein>
<evidence type="ECO:0000256" key="2">
    <source>
        <dbReference type="PROSITE-ProRule" id="PRU00042"/>
    </source>
</evidence>
<dbReference type="Proteomes" id="UP001515480">
    <property type="component" value="Unassembled WGS sequence"/>
</dbReference>
<dbReference type="InterPro" id="IPR018253">
    <property type="entry name" value="DnaJ_domain_CS"/>
</dbReference>
<evidence type="ECO:0000256" key="1">
    <source>
        <dbReference type="ARBA" id="ARBA00023186"/>
    </source>
</evidence>
<dbReference type="SUPFAM" id="SSF48452">
    <property type="entry name" value="TPR-like"/>
    <property type="match status" value="1"/>
</dbReference>
<dbReference type="Gene3D" id="1.10.287.110">
    <property type="entry name" value="DnaJ domain"/>
    <property type="match status" value="1"/>
</dbReference>
<sequence length="399" mass="43642">MTAPSDAELPAEAEAVLSHASDLVRTDEAAAAHAVRAAAESLSSHGQQAAAAQLLLRGTRLMRRQRALDAGLGMLDEALRLIPNYTAALFERALLLLDMQRAADARAALAQLVSRARAYPRASEWLTFACAQEVRAQLSRPRAVETAAHDGCQVVFVGPSASPTKVVRLPPLVGREGGALRACPPRVHRHNWLGGHEYDDEFAATVEEGSVTVARVDLLGEGWGLPLHFFCCAEAEALERMENETAAARLAEAEAAPWRTDDHYAVLGVPCDFTMAELKRNYRSLSLRYHPDRTGGSDVAFVRIAKAYECLSDDACRRAFDAGEALSHHAPPWMYGGNDPGMPFSEKVERHFFKERFPFLPFGDPLDNHPAMREKVRQEDKAAREAAAKASSPELKSEL</sequence>
<name>A0AB34IGZ4_PRYPA</name>
<dbReference type="GO" id="GO:0036503">
    <property type="term" value="P:ERAD pathway"/>
    <property type="evidence" value="ECO:0007669"/>
    <property type="project" value="TreeGrafter"/>
</dbReference>
<evidence type="ECO:0000313" key="6">
    <source>
        <dbReference type="EMBL" id="KAL1496578.1"/>
    </source>
</evidence>
<evidence type="ECO:0000256" key="3">
    <source>
        <dbReference type="SAM" id="MobiDB-lite"/>
    </source>
</evidence>
<dbReference type="SMART" id="SM00271">
    <property type="entry name" value="DnaJ"/>
    <property type="match status" value="1"/>
</dbReference>
<dbReference type="InterPro" id="IPR013087">
    <property type="entry name" value="Znf_C2H2_type"/>
</dbReference>
<feature type="region of interest" description="Disordered" evidence="3">
    <location>
        <begin position="364"/>
        <end position="399"/>
    </location>
</feature>
<dbReference type="InterPro" id="IPR036869">
    <property type="entry name" value="J_dom_sf"/>
</dbReference>
<keyword evidence="7" id="KW-1185">Reference proteome</keyword>
<dbReference type="Pfam" id="PF00226">
    <property type="entry name" value="DnaJ"/>
    <property type="match status" value="1"/>
</dbReference>
<dbReference type="InterPro" id="IPR051948">
    <property type="entry name" value="Hsp70_co-chaperone_J-domain"/>
</dbReference>